<dbReference type="Gene3D" id="3.30.300.30">
    <property type="match status" value="1"/>
</dbReference>
<dbReference type="Pfam" id="PF00501">
    <property type="entry name" value="AMP-binding"/>
    <property type="match status" value="1"/>
</dbReference>
<dbReference type="PANTHER" id="PTHR24096:SF323">
    <property type="entry name" value="BLR3536 PROTEIN"/>
    <property type="match status" value="1"/>
</dbReference>
<name>A0A0P0P1Q6_9CAUL</name>
<feature type="domain" description="AMP-dependent synthetase/ligase" evidence="1">
    <location>
        <begin position="6"/>
        <end position="361"/>
    </location>
</feature>
<dbReference type="Gene3D" id="3.40.50.12780">
    <property type="entry name" value="N-terminal domain of ligase-like"/>
    <property type="match status" value="1"/>
</dbReference>
<evidence type="ECO:0000313" key="4">
    <source>
        <dbReference type="Proteomes" id="UP000056905"/>
    </source>
</evidence>
<dbReference type="PROSITE" id="PS00455">
    <property type="entry name" value="AMP_BINDING"/>
    <property type="match status" value="1"/>
</dbReference>
<organism evidence="3 4">
    <name type="scientific">Caulobacter henricii</name>
    <dbReference type="NCBI Taxonomy" id="69395"/>
    <lineage>
        <taxon>Bacteria</taxon>
        <taxon>Pseudomonadati</taxon>
        <taxon>Pseudomonadota</taxon>
        <taxon>Alphaproteobacteria</taxon>
        <taxon>Caulobacterales</taxon>
        <taxon>Caulobacteraceae</taxon>
        <taxon>Caulobacter</taxon>
    </lineage>
</organism>
<keyword evidence="4" id="KW-1185">Reference proteome</keyword>
<dbReference type="OrthoDB" id="9803968at2"/>
<dbReference type="AlphaFoldDB" id="A0A0P0P1Q6"/>
<protein>
    <submittedName>
        <fullName evidence="3">Acyl-CoA synthetase</fullName>
    </submittedName>
</protein>
<dbReference type="InterPro" id="IPR000873">
    <property type="entry name" value="AMP-dep_synth/lig_dom"/>
</dbReference>
<sequence length="507" mass="55126">MHPYLHAQTQPDKPAYIMAGSAEVVTYGQLDARSNQGAQLFRSLGLNGGDVIAILMENNARFFEIAWAAQRAGLYYVCVSTKLTAAETQYILQDCGAQVFITSTAMAPLIDEIPALVPGLTLFTVGGAHGAYADFEAARAAMPATPVADESAGSDMLYSSGTTGRPKGVKPALNGGPIDQPNALQMMAQGLFGFSGDSIYLSPAPLYHAAPLRWCMSVHKLGGTVIVMEKFDPEAALALIEKHKVSCGQFVPTHFVRMLKLPEEVRARYDVSSMKSAVHAAAPCPVPVKEQMIAWWGPVIFEYYAGTEGNGFCWINSENWLTHKGSVGQAVLGELRICDEDGNPVPPRTEGAVYFANGPAVAYHNAPEKTAESYNQHGWTTLGDVGWADEEGYLYLTDRKSFMIISGGVNIYPQEIENLLITHPKVADAAVVGAPCEEMGEKVVAVIQPLAWAEDHTALSEELMAFARANLSHVKSPRRIDFMQELPRHATGKLYKRLIRDAYWAKT</sequence>
<dbReference type="PANTHER" id="PTHR24096">
    <property type="entry name" value="LONG-CHAIN-FATTY-ACID--COA LIGASE"/>
    <property type="match status" value="1"/>
</dbReference>
<dbReference type="InterPro" id="IPR020845">
    <property type="entry name" value="AMP-binding_CS"/>
</dbReference>
<dbReference type="EMBL" id="CP013002">
    <property type="protein sequence ID" value="ALL14163.1"/>
    <property type="molecule type" value="Genomic_DNA"/>
</dbReference>
<dbReference type="InterPro" id="IPR025110">
    <property type="entry name" value="AMP-bd_C"/>
</dbReference>
<dbReference type="Pfam" id="PF13193">
    <property type="entry name" value="AMP-binding_C"/>
    <property type="match status" value="1"/>
</dbReference>
<dbReference type="SUPFAM" id="SSF56801">
    <property type="entry name" value="Acetyl-CoA synthetase-like"/>
    <property type="match status" value="1"/>
</dbReference>
<feature type="domain" description="AMP-binding enzyme C-terminal" evidence="2">
    <location>
        <begin position="415"/>
        <end position="493"/>
    </location>
</feature>
<dbReference type="CDD" id="cd05929">
    <property type="entry name" value="BACL_like"/>
    <property type="match status" value="1"/>
</dbReference>
<dbReference type="InterPro" id="IPR045851">
    <property type="entry name" value="AMP-bd_C_sf"/>
</dbReference>
<accession>A0A0P0P1Q6</accession>
<gene>
    <name evidence="3" type="ORF">AQ619_12900</name>
</gene>
<evidence type="ECO:0000313" key="3">
    <source>
        <dbReference type="EMBL" id="ALL14163.1"/>
    </source>
</evidence>
<dbReference type="GO" id="GO:0016405">
    <property type="term" value="F:CoA-ligase activity"/>
    <property type="evidence" value="ECO:0007669"/>
    <property type="project" value="TreeGrafter"/>
</dbReference>
<evidence type="ECO:0000259" key="2">
    <source>
        <dbReference type="Pfam" id="PF13193"/>
    </source>
</evidence>
<dbReference type="RefSeq" id="WP_062148259.1">
    <property type="nucleotide sequence ID" value="NZ_CP013002.1"/>
</dbReference>
<dbReference type="Proteomes" id="UP000056905">
    <property type="component" value="Chromosome"/>
</dbReference>
<evidence type="ECO:0000259" key="1">
    <source>
        <dbReference type="Pfam" id="PF00501"/>
    </source>
</evidence>
<dbReference type="STRING" id="69395.AQ619_12900"/>
<dbReference type="KEGG" id="chq:AQ619_12900"/>
<proteinExistence type="predicted"/>
<dbReference type="InterPro" id="IPR042099">
    <property type="entry name" value="ANL_N_sf"/>
</dbReference>
<reference evidence="3 4" key="1">
    <citation type="submission" date="2015-10" db="EMBL/GenBank/DDBJ databases">
        <title>Conservation of the essential genome among Caulobacter and Brevundimonas species.</title>
        <authorList>
            <person name="Scott D."/>
            <person name="Ely B."/>
        </authorList>
    </citation>
    <scope>NUCLEOTIDE SEQUENCE [LARGE SCALE GENOMIC DNA]</scope>
    <source>
        <strain evidence="3 4">CB4</strain>
    </source>
</reference>